<organism evidence="3 4">
    <name type="scientific">Kutzneria buriramensis</name>
    <dbReference type="NCBI Taxonomy" id="1045776"/>
    <lineage>
        <taxon>Bacteria</taxon>
        <taxon>Bacillati</taxon>
        <taxon>Actinomycetota</taxon>
        <taxon>Actinomycetes</taxon>
        <taxon>Pseudonocardiales</taxon>
        <taxon>Pseudonocardiaceae</taxon>
        <taxon>Kutzneria</taxon>
    </lineage>
</organism>
<dbReference type="EMBL" id="QUNO01000028">
    <property type="protein sequence ID" value="REH27726.1"/>
    <property type="molecule type" value="Genomic_DNA"/>
</dbReference>
<dbReference type="Proteomes" id="UP000256269">
    <property type="component" value="Unassembled WGS sequence"/>
</dbReference>
<feature type="signal peptide" evidence="2">
    <location>
        <begin position="1"/>
        <end position="23"/>
    </location>
</feature>
<feature type="region of interest" description="Disordered" evidence="1">
    <location>
        <begin position="32"/>
        <end position="55"/>
    </location>
</feature>
<dbReference type="OrthoDB" id="163358at2"/>
<sequence length="226" mass="23054">MAPCRHRALSLALTLSALLTAVAACQVPVGDGPSPTGAPSTGAASGPLAADDKNAPMPAPGTCHIGQRDGQPLPDPHCTPGAINPQVTQNTIKDTICRSGWTKTVRPPTSVTDKMKAQSAKSYSLGAGEKGEYDHLVSLELGGAPDDPRNLWVEPGSIPNPKDAVENKLSDAVCSGLIPLSVAQTAIASNWVTAFDQAGLRVSGGKVCLRDDPAKCATGKGTGDGE</sequence>
<evidence type="ECO:0000256" key="1">
    <source>
        <dbReference type="SAM" id="MobiDB-lite"/>
    </source>
</evidence>
<evidence type="ECO:0000313" key="3">
    <source>
        <dbReference type="EMBL" id="REH27726.1"/>
    </source>
</evidence>
<proteinExistence type="predicted"/>
<gene>
    <name evidence="3" type="ORF">BCF44_12829</name>
</gene>
<feature type="chain" id="PRO_5017681090" evidence="2">
    <location>
        <begin position="24"/>
        <end position="226"/>
    </location>
</feature>
<keyword evidence="2" id="KW-0732">Signal</keyword>
<dbReference type="PROSITE" id="PS51257">
    <property type="entry name" value="PROKAR_LIPOPROTEIN"/>
    <property type="match status" value="1"/>
</dbReference>
<evidence type="ECO:0000256" key="2">
    <source>
        <dbReference type="SAM" id="SignalP"/>
    </source>
</evidence>
<accession>A0A3E0GUH4</accession>
<protein>
    <submittedName>
        <fullName evidence="3">Uncharacterized protein</fullName>
    </submittedName>
</protein>
<evidence type="ECO:0000313" key="4">
    <source>
        <dbReference type="Proteomes" id="UP000256269"/>
    </source>
</evidence>
<name>A0A3E0GUH4_9PSEU</name>
<keyword evidence="4" id="KW-1185">Reference proteome</keyword>
<reference evidence="3 4" key="1">
    <citation type="submission" date="2018-08" db="EMBL/GenBank/DDBJ databases">
        <title>Genomic Encyclopedia of Archaeal and Bacterial Type Strains, Phase II (KMG-II): from individual species to whole genera.</title>
        <authorList>
            <person name="Goeker M."/>
        </authorList>
    </citation>
    <scope>NUCLEOTIDE SEQUENCE [LARGE SCALE GENOMIC DNA]</scope>
    <source>
        <strain evidence="3 4">DSM 45791</strain>
    </source>
</reference>
<dbReference type="AlphaFoldDB" id="A0A3E0GUH4"/>
<comment type="caution">
    <text evidence="3">The sequence shown here is derived from an EMBL/GenBank/DDBJ whole genome shotgun (WGS) entry which is preliminary data.</text>
</comment>
<dbReference type="RefSeq" id="WP_116181570.1">
    <property type="nucleotide sequence ID" value="NZ_CP144375.1"/>
</dbReference>